<protein>
    <submittedName>
        <fullName evidence="1">Cytochrome P450 87A3</fullName>
    </submittedName>
</protein>
<sequence length="165" mass="17823">MLACAFLRSKRTCLAIEATSFQLCSGGVCGKVLEKDFGMIFEYFAKKLFSYDDKEGLKKLRANYKAFLNGLILFPLNIPGTAYYACMQPLLAGFGVIVILALLSSCLCGLLWVLGAQFSSLGCCVVRSSCQFLSSSKGQETLLVAAIAPLMSVILSTLIVFLTSL</sequence>
<comment type="caution">
    <text evidence="1">The sequence shown here is derived from an EMBL/GenBank/DDBJ whole genome shotgun (WGS) entry which is preliminary data.</text>
</comment>
<keyword evidence="2" id="KW-1185">Reference proteome</keyword>
<organism evidence="1 2">
    <name type="scientific">Camellia lanceoleosa</name>
    <dbReference type="NCBI Taxonomy" id="1840588"/>
    <lineage>
        <taxon>Eukaryota</taxon>
        <taxon>Viridiplantae</taxon>
        <taxon>Streptophyta</taxon>
        <taxon>Embryophyta</taxon>
        <taxon>Tracheophyta</taxon>
        <taxon>Spermatophyta</taxon>
        <taxon>Magnoliopsida</taxon>
        <taxon>eudicotyledons</taxon>
        <taxon>Gunneridae</taxon>
        <taxon>Pentapetalae</taxon>
        <taxon>asterids</taxon>
        <taxon>Ericales</taxon>
        <taxon>Theaceae</taxon>
        <taxon>Camellia</taxon>
    </lineage>
</organism>
<dbReference type="Proteomes" id="UP001060215">
    <property type="component" value="Chromosome 6"/>
</dbReference>
<evidence type="ECO:0000313" key="1">
    <source>
        <dbReference type="EMBL" id="KAI8024177.1"/>
    </source>
</evidence>
<name>A0ACC0IH53_9ERIC</name>
<dbReference type="EMBL" id="CM045763">
    <property type="protein sequence ID" value="KAI8024177.1"/>
    <property type="molecule type" value="Genomic_DNA"/>
</dbReference>
<evidence type="ECO:0000313" key="2">
    <source>
        <dbReference type="Proteomes" id="UP001060215"/>
    </source>
</evidence>
<reference evidence="1 2" key="1">
    <citation type="journal article" date="2022" name="Plant J.">
        <title>Chromosome-level genome of Camellia lanceoleosa provides a valuable resource for understanding genome evolution and self-incompatibility.</title>
        <authorList>
            <person name="Gong W."/>
            <person name="Xiao S."/>
            <person name="Wang L."/>
            <person name="Liao Z."/>
            <person name="Chang Y."/>
            <person name="Mo W."/>
            <person name="Hu G."/>
            <person name="Li W."/>
            <person name="Zhao G."/>
            <person name="Zhu H."/>
            <person name="Hu X."/>
            <person name="Ji K."/>
            <person name="Xiang X."/>
            <person name="Song Q."/>
            <person name="Yuan D."/>
            <person name="Jin S."/>
            <person name="Zhang L."/>
        </authorList>
    </citation>
    <scope>NUCLEOTIDE SEQUENCE [LARGE SCALE GENOMIC DNA]</scope>
    <source>
        <strain evidence="1">SQ_2022a</strain>
    </source>
</reference>
<gene>
    <name evidence="1" type="ORF">LOK49_LG03G02862</name>
</gene>
<proteinExistence type="predicted"/>
<accession>A0ACC0IH53</accession>